<organism evidence="6">
    <name type="scientific">uncultured Sulfurovum sp</name>
    <dbReference type="NCBI Taxonomy" id="269237"/>
    <lineage>
        <taxon>Bacteria</taxon>
        <taxon>Pseudomonadati</taxon>
        <taxon>Campylobacterota</taxon>
        <taxon>Epsilonproteobacteria</taxon>
        <taxon>Campylobacterales</taxon>
        <taxon>Sulfurovaceae</taxon>
        <taxon>Sulfurovum</taxon>
        <taxon>environmental samples</taxon>
    </lineage>
</organism>
<dbReference type="AlphaFoldDB" id="A0A6S6TK35"/>
<dbReference type="EMBL" id="CACVAR010000293">
    <property type="protein sequence ID" value="CAA6818567.1"/>
    <property type="molecule type" value="Genomic_DNA"/>
</dbReference>
<dbReference type="GO" id="GO:0016020">
    <property type="term" value="C:membrane"/>
    <property type="evidence" value="ECO:0007669"/>
    <property type="project" value="UniProtKB-SubCell"/>
</dbReference>
<feature type="domain" description="NarX-like N-terminal" evidence="5">
    <location>
        <begin position="54"/>
        <end position="154"/>
    </location>
</feature>
<keyword evidence="3" id="KW-1133">Transmembrane helix</keyword>
<accession>A0A6S6TK35</accession>
<keyword evidence="2" id="KW-0812">Transmembrane</keyword>
<feature type="domain" description="NarX-like N-terminal" evidence="5">
    <location>
        <begin position="203"/>
        <end position="277"/>
    </location>
</feature>
<evidence type="ECO:0000256" key="3">
    <source>
        <dbReference type="ARBA" id="ARBA00022989"/>
    </source>
</evidence>
<sequence>MTYFYVNFNTKQHGDSIMIKKALLTLFFIFIGNSLLNAKNLHLELTQLVNEAFEQEEAKNQVINLAALNKMLSQRMAKDAILITQNINVDYYTKDLMDSGKKFDLFIQGMYKGNESLKLPKQTDKEILSELNEINAVWKEFHIAIQNFYKNKKVDKEAYAIIINQNEKLMRLSHKLTQTLQSKHILDTQDNQVIVHTLKFADRQRMLTQKMFKEKFLVYTKEDAERNNVRLRGSIILFKNGLEGLIKGDHKRGLKKVTSKPIQDKLQEMHELYNEVEDLYKKDNVVLKELKHLASIDKKLMGLSIEVVTMIENTLVY</sequence>
<comment type="subcellular location">
    <subcellularLocation>
        <location evidence="1">Membrane</location>
        <topology evidence="1">Multi-pass membrane protein</topology>
    </subcellularLocation>
</comment>
<proteinExistence type="predicted"/>
<evidence type="ECO:0000256" key="2">
    <source>
        <dbReference type="ARBA" id="ARBA00022692"/>
    </source>
</evidence>
<reference evidence="6" key="1">
    <citation type="submission" date="2020-01" db="EMBL/GenBank/DDBJ databases">
        <authorList>
            <person name="Meier V. D."/>
            <person name="Meier V D."/>
        </authorList>
    </citation>
    <scope>NUCLEOTIDE SEQUENCE</scope>
    <source>
        <strain evidence="6">HLG_WM_MAG_03</strain>
    </source>
</reference>
<evidence type="ECO:0000313" key="6">
    <source>
        <dbReference type="EMBL" id="CAA6818567.1"/>
    </source>
</evidence>
<evidence type="ECO:0000256" key="4">
    <source>
        <dbReference type="ARBA" id="ARBA00023136"/>
    </source>
</evidence>
<name>A0A6S6TK35_9BACT</name>
<dbReference type="InterPro" id="IPR029095">
    <property type="entry name" value="NarX-like_N"/>
</dbReference>
<evidence type="ECO:0000256" key="1">
    <source>
        <dbReference type="ARBA" id="ARBA00004141"/>
    </source>
</evidence>
<evidence type="ECO:0000259" key="5">
    <source>
        <dbReference type="Pfam" id="PF13675"/>
    </source>
</evidence>
<gene>
    <name evidence="6" type="ORF">HELGO_WM50893</name>
</gene>
<protein>
    <recommendedName>
        <fullName evidence="5">NarX-like N-terminal domain-containing protein</fullName>
    </recommendedName>
</protein>
<keyword evidence="4" id="KW-0472">Membrane</keyword>
<dbReference type="Pfam" id="PF13675">
    <property type="entry name" value="PilJ"/>
    <property type="match status" value="2"/>
</dbReference>